<dbReference type="EMBL" id="BPLF01000003">
    <property type="protein sequence ID" value="GIX64671.1"/>
    <property type="molecule type" value="Genomic_DNA"/>
</dbReference>
<evidence type="ECO:0000313" key="2">
    <source>
        <dbReference type="Proteomes" id="UP001497744"/>
    </source>
</evidence>
<dbReference type="GeneID" id="94196152"/>
<sequence>MRITNTIKPTKPLEEPDDKVQYGVADLMRCHVSGQNASAGKLSTIIIPNELLKPLGQLGNKGTISLSQSCYNLTDLLTKVAINVFNFVKKFLNLFGENYVTTSRQKGAHKSAKAAEVEAVCPTGQGGCPRVAEEGRGGGAGGLDVVSIIGGKEGSCDHVAAGEGVFGRWRCLSPSFLRKGFLKLVMGLRFYFLIGELFLKCRLQDFGNL</sequence>
<organism evidence="1 2">
    <name type="scientific">Babesia caballi</name>
    <dbReference type="NCBI Taxonomy" id="5871"/>
    <lineage>
        <taxon>Eukaryota</taxon>
        <taxon>Sar</taxon>
        <taxon>Alveolata</taxon>
        <taxon>Apicomplexa</taxon>
        <taxon>Aconoidasida</taxon>
        <taxon>Piroplasmida</taxon>
        <taxon>Babesiidae</taxon>
        <taxon>Babesia</taxon>
    </lineage>
</organism>
<comment type="caution">
    <text evidence="1">The sequence shown here is derived from an EMBL/GenBank/DDBJ whole genome shotgun (WGS) entry which is preliminary data.</text>
</comment>
<evidence type="ECO:0000313" key="1">
    <source>
        <dbReference type="EMBL" id="GIX64671.1"/>
    </source>
</evidence>
<accession>A0AAV4LXW7</accession>
<reference evidence="1 2" key="1">
    <citation type="submission" date="2021-06" db="EMBL/GenBank/DDBJ databases">
        <title>Genome sequence of Babesia caballi.</title>
        <authorList>
            <person name="Yamagishi J."/>
            <person name="Kidaka T."/>
            <person name="Ochi A."/>
        </authorList>
    </citation>
    <scope>NUCLEOTIDE SEQUENCE [LARGE SCALE GENOMIC DNA]</scope>
    <source>
        <strain evidence="1">USDA-D6B2</strain>
    </source>
</reference>
<keyword evidence="2" id="KW-1185">Reference proteome</keyword>
<protein>
    <submittedName>
        <fullName evidence="1">VacJ family lipoprotein</fullName>
    </submittedName>
</protein>
<keyword evidence="1" id="KW-0449">Lipoprotein</keyword>
<gene>
    <name evidence="1" type="ORF">BcabD6B2_41060</name>
</gene>
<dbReference type="Proteomes" id="UP001497744">
    <property type="component" value="Unassembled WGS sequence"/>
</dbReference>
<name>A0AAV4LXW7_BABCB</name>
<dbReference type="AlphaFoldDB" id="A0AAV4LXW7"/>
<dbReference type="RefSeq" id="XP_067716740.1">
    <property type="nucleotide sequence ID" value="XM_067860639.1"/>
</dbReference>
<proteinExistence type="predicted"/>